<dbReference type="EMBL" id="CM026421">
    <property type="protein sequence ID" value="KAG0593311.1"/>
    <property type="molecule type" value="Genomic_DNA"/>
</dbReference>
<organism evidence="1 2">
    <name type="scientific">Ceratodon purpureus</name>
    <name type="common">Fire moss</name>
    <name type="synonym">Dicranum purpureum</name>
    <dbReference type="NCBI Taxonomy" id="3225"/>
    <lineage>
        <taxon>Eukaryota</taxon>
        <taxon>Viridiplantae</taxon>
        <taxon>Streptophyta</taxon>
        <taxon>Embryophyta</taxon>
        <taxon>Bryophyta</taxon>
        <taxon>Bryophytina</taxon>
        <taxon>Bryopsida</taxon>
        <taxon>Dicranidae</taxon>
        <taxon>Pseudoditrichales</taxon>
        <taxon>Ditrichaceae</taxon>
        <taxon>Ceratodon</taxon>
    </lineage>
</organism>
<evidence type="ECO:0000313" key="1">
    <source>
        <dbReference type="EMBL" id="KAG0593311.1"/>
    </source>
</evidence>
<protein>
    <submittedName>
        <fullName evidence="1">Uncharacterized protein</fullName>
    </submittedName>
</protein>
<proteinExistence type="predicted"/>
<accession>A0A8T0JF62</accession>
<dbReference type="Proteomes" id="UP000822688">
    <property type="component" value="Chromosome 1"/>
</dbReference>
<dbReference type="AlphaFoldDB" id="A0A8T0JF62"/>
<comment type="caution">
    <text evidence="1">The sequence shown here is derived from an EMBL/GenBank/DDBJ whole genome shotgun (WGS) entry which is preliminary data.</text>
</comment>
<evidence type="ECO:0000313" key="2">
    <source>
        <dbReference type="Proteomes" id="UP000822688"/>
    </source>
</evidence>
<reference evidence="1" key="1">
    <citation type="submission" date="2020-06" db="EMBL/GenBank/DDBJ databases">
        <title>WGS assembly of Ceratodon purpureus strain R40.</title>
        <authorList>
            <person name="Carey S.B."/>
            <person name="Jenkins J."/>
            <person name="Shu S."/>
            <person name="Lovell J.T."/>
            <person name="Sreedasyam A."/>
            <person name="Maumus F."/>
            <person name="Tiley G.P."/>
            <person name="Fernandez-Pozo N."/>
            <person name="Barry K."/>
            <person name="Chen C."/>
            <person name="Wang M."/>
            <person name="Lipzen A."/>
            <person name="Daum C."/>
            <person name="Saski C.A."/>
            <person name="Payton A.C."/>
            <person name="Mcbreen J.C."/>
            <person name="Conrad R.E."/>
            <person name="Kollar L.M."/>
            <person name="Olsson S."/>
            <person name="Huttunen S."/>
            <person name="Landis J.B."/>
            <person name="Wickett N.J."/>
            <person name="Johnson M.G."/>
            <person name="Rensing S.A."/>
            <person name="Grimwood J."/>
            <person name="Schmutz J."/>
            <person name="Mcdaniel S.F."/>
        </authorList>
    </citation>
    <scope>NUCLEOTIDE SEQUENCE</scope>
    <source>
        <strain evidence="1">R40</strain>
    </source>
</reference>
<name>A0A8T0JF62_CERPU</name>
<keyword evidence="2" id="KW-1185">Reference proteome</keyword>
<gene>
    <name evidence="1" type="ORF">KC19_1G320500</name>
</gene>
<sequence length="56" mass="6519">MGPHRGFFTHFLCLQLEGEQQYFLHVLQLEGCSWGNRIIMSIFNACFRSTSTECSF</sequence>